<sequence>MAKPPLLLRQALRPVLRALDSRIDRRIRHTGGERGRTVAELRRAVEELRAEVSALRSGGAPGVGPGGPPNAADPAADPVVRATVEAIFGPEGRRDRRVDPDRMRMLAAELADLGDPRGVAPREVVIAHRTLVEVENRGVGRVAGSTPNIVGKLAAVPLLRPPNGEILEIGCLYGLFAGALVRQVLRSGNDYRLTLVDPVAPRQLQGGRELREDASGVPITEALVRSNLALAGVDPDRTRLCRGLSGDPEVRTAASDRSYGLIVVDGDHTAEGVAADLEWVETITAPGAVVVLDDYGARQWPGVQEATDRHLKRGDGRLEWVGRVATSAFLRAR</sequence>
<evidence type="ECO:0000313" key="2">
    <source>
        <dbReference type="Proteomes" id="UP000538929"/>
    </source>
</evidence>
<proteinExistence type="predicted"/>
<reference evidence="2" key="1">
    <citation type="submission" date="2019-10" db="EMBL/GenBank/DDBJ databases">
        <title>Streptomyces sp. nov., a novel actinobacterium isolated from alkaline environment.</title>
        <authorList>
            <person name="Golinska P."/>
        </authorList>
    </citation>
    <scope>NUCLEOTIDE SEQUENCE [LARGE SCALE GENOMIC DNA]</scope>
    <source>
        <strain evidence="2">DSM 42118</strain>
    </source>
</reference>
<dbReference type="RefSeq" id="WP_182604740.1">
    <property type="nucleotide sequence ID" value="NZ_VKHT01000035.1"/>
</dbReference>
<accession>A0A7W3XZX1</accession>
<dbReference type="InterPro" id="IPR029063">
    <property type="entry name" value="SAM-dependent_MTases_sf"/>
</dbReference>
<dbReference type="GO" id="GO:0008168">
    <property type="term" value="F:methyltransferase activity"/>
    <property type="evidence" value="ECO:0007669"/>
    <property type="project" value="UniProtKB-KW"/>
</dbReference>
<dbReference type="SUPFAM" id="SSF53335">
    <property type="entry name" value="S-adenosyl-L-methionine-dependent methyltransferases"/>
    <property type="match status" value="1"/>
</dbReference>
<dbReference type="Proteomes" id="UP000538929">
    <property type="component" value="Unassembled WGS sequence"/>
</dbReference>
<evidence type="ECO:0000313" key="1">
    <source>
        <dbReference type="EMBL" id="MBB0243009.1"/>
    </source>
</evidence>
<keyword evidence="1" id="KW-0489">Methyltransferase</keyword>
<comment type="caution">
    <text evidence="1">The sequence shown here is derived from an EMBL/GenBank/DDBJ whole genome shotgun (WGS) entry which is preliminary data.</text>
</comment>
<dbReference type="AlphaFoldDB" id="A0A7W3XZX1"/>
<dbReference type="EMBL" id="VKHT01000035">
    <property type="protein sequence ID" value="MBB0243009.1"/>
    <property type="molecule type" value="Genomic_DNA"/>
</dbReference>
<gene>
    <name evidence="1" type="ORF">FNQ90_02515</name>
</gene>
<keyword evidence="2" id="KW-1185">Reference proteome</keyword>
<organism evidence="1 2">
    <name type="scientific">Streptomyces alkaliphilus</name>
    <dbReference type="NCBI Taxonomy" id="1472722"/>
    <lineage>
        <taxon>Bacteria</taxon>
        <taxon>Bacillati</taxon>
        <taxon>Actinomycetota</taxon>
        <taxon>Actinomycetes</taxon>
        <taxon>Kitasatosporales</taxon>
        <taxon>Streptomycetaceae</taxon>
        <taxon>Streptomyces</taxon>
    </lineage>
</organism>
<name>A0A7W3XZX1_9ACTN</name>
<dbReference type="GO" id="GO:0032259">
    <property type="term" value="P:methylation"/>
    <property type="evidence" value="ECO:0007669"/>
    <property type="project" value="UniProtKB-KW"/>
</dbReference>
<dbReference type="Gene3D" id="3.40.50.150">
    <property type="entry name" value="Vaccinia Virus protein VP39"/>
    <property type="match status" value="1"/>
</dbReference>
<keyword evidence="1" id="KW-0808">Transferase</keyword>
<dbReference type="Pfam" id="PF13578">
    <property type="entry name" value="Methyltransf_24"/>
    <property type="match status" value="1"/>
</dbReference>
<protein>
    <submittedName>
        <fullName evidence="1">Class I SAM-dependent methyltransferase</fullName>
    </submittedName>
</protein>